<comment type="caution">
    <text evidence="3">The sequence shown here is derived from an EMBL/GenBank/DDBJ whole genome shotgun (WGS) entry which is preliminary data.</text>
</comment>
<sequence length="148" mass="17213">MASTPNIWLSRSEDALAKRFGSDDYFIAHIDGQKAITLRQFYEEIADVLEFPVSGYNLDALNDSLNDLQWLEDVKIVLYVTATDLFVSKERDPIKLSSILQIFDATAEDWKWVEDDELMERKEFYVVLEDSPRIREVLQRDDIAFGEL</sequence>
<evidence type="ECO:0000256" key="1">
    <source>
        <dbReference type="ARBA" id="ARBA00006845"/>
    </source>
</evidence>
<name>A0A7J5TXF0_9BACT</name>
<dbReference type="Pfam" id="PF01337">
    <property type="entry name" value="Barstar"/>
    <property type="match status" value="1"/>
</dbReference>
<proteinExistence type="inferred from homology"/>
<organism evidence="3 4">
    <name type="scientific">Rudanella paleaurantiibacter</name>
    <dbReference type="NCBI Taxonomy" id="2614655"/>
    <lineage>
        <taxon>Bacteria</taxon>
        <taxon>Pseudomonadati</taxon>
        <taxon>Bacteroidota</taxon>
        <taxon>Cytophagia</taxon>
        <taxon>Cytophagales</taxon>
        <taxon>Cytophagaceae</taxon>
        <taxon>Rudanella</taxon>
    </lineage>
</organism>
<dbReference type="SUPFAM" id="SSF52038">
    <property type="entry name" value="Barstar-related"/>
    <property type="match status" value="1"/>
</dbReference>
<feature type="domain" description="Barstar (barnase inhibitor)" evidence="2">
    <location>
        <begin position="26"/>
        <end position="128"/>
    </location>
</feature>
<dbReference type="InterPro" id="IPR000468">
    <property type="entry name" value="Barstar"/>
</dbReference>
<keyword evidence="4" id="KW-1185">Reference proteome</keyword>
<evidence type="ECO:0000313" key="4">
    <source>
        <dbReference type="Proteomes" id="UP000488299"/>
    </source>
</evidence>
<gene>
    <name evidence="3" type="ORF">F5984_16965</name>
</gene>
<dbReference type="RefSeq" id="WP_152125398.1">
    <property type="nucleotide sequence ID" value="NZ_WELI01000006.1"/>
</dbReference>
<dbReference type="Gene3D" id="3.30.370.10">
    <property type="entry name" value="Barstar-like"/>
    <property type="match status" value="1"/>
</dbReference>
<dbReference type="InterPro" id="IPR035905">
    <property type="entry name" value="Barstar-like_sf"/>
</dbReference>
<dbReference type="AlphaFoldDB" id="A0A7J5TXF0"/>
<evidence type="ECO:0000259" key="2">
    <source>
        <dbReference type="Pfam" id="PF01337"/>
    </source>
</evidence>
<dbReference type="EMBL" id="WELI01000006">
    <property type="protein sequence ID" value="KAB7729318.1"/>
    <property type="molecule type" value="Genomic_DNA"/>
</dbReference>
<reference evidence="3 4" key="1">
    <citation type="submission" date="2019-10" db="EMBL/GenBank/DDBJ databases">
        <title>Rudanella paleaurantiibacter sp. nov., isolated from sludge.</title>
        <authorList>
            <person name="Xu S.Q."/>
        </authorList>
    </citation>
    <scope>NUCLEOTIDE SEQUENCE [LARGE SCALE GENOMIC DNA]</scope>
    <source>
        <strain evidence="3 4">HX-22-17</strain>
    </source>
</reference>
<protein>
    <submittedName>
        <fullName evidence="3">Barnase inhibitor</fullName>
    </submittedName>
</protein>
<dbReference type="Proteomes" id="UP000488299">
    <property type="component" value="Unassembled WGS sequence"/>
</dbReference>
<comment type="similarity">
    <text evidence="1">Belongs to the barstar family.</text>
</comment>
<accession>A0A7J5TXF0</accession>
<evidence type="ECO:0000313" key="3">
    <source>
        <dbReference type="EMBL" id="KAB7729318.1"/>
    </source>
</evidence>